<dbReference type="Proteomes" id="UP000030659">
    <property type="component" value="Unassembled WGS sequence"/>
</dbReference>
<dbReference type="AlphaFoldDB" id="W7ADA2"/>
<organism evidence="1 2">
    <name type="scientific">Plasmodium vinckei petteri</name>
    <dbReference type="NCBI Taxonomy" id="138298"/>
    <lineage>
        <taxon>Eukaryota</taxon>
        <taxon>Sar</taxon>
        <taxon>Alveolata</taxon>
        <taxon>Apicomplexa</taxon>
        <taxon>Aconoidasida</taxon>
        <taxon>Haemosporida</taxon>
        <taxon>Plasmodiidae</taxon>
        <taxon>Plasmodium</taxon>
        <taxon>Plasmodium (Vinckeia)</taxon>
    </lineage>
</organism>
<sequence length="62" mass="7422">MLYNPFHINGYALFCCIFRHCLEIKHTEIFQILSNYKKLNYNISRTLTQNEDSVNETITHNI</sequence>
<dbReference type="EMBL" id="KI965411">
    <property type="protein sequence ID" value="EUD69710.1"/>
    <property type="molecule type" value="Genomic_DNA"/>
</dbReference>
<gene>
    <name evidence="1" type="ORF">YYG_05046</name>
</gene>
<reference evidence="1 2" key="1">
    <citation type="submission" date="2013-02" db="EMBL/GenBank/DDBJ databases">
        <title>The Genome Sequence of Plasmodium vinckei petteri CR.</title>
        <authorList>
            <consortium name="The Broad Institute Genome Sequencing Platform"/>
            <consortium name="The Broad Institute Genome Sequencing Center for Infectious Disease"/>
            <person name="Neafsey D."/>
            <person name="Cheeseman I."/>
            <person name="Volkman S."/>
            <person name="Adams J."/>
            <person name="Walker B."/>
            <person name="Young S.K."/>
            <person name="Zeng Q."/>
            <person name="Gargeya S."/>
            <person name="Fitzgerald M."/>
            <person name="Haas B."/>
            <person name="Abouelleil A."/>
            <person name="Alvarado L."/>
            <person name="Arachchi H.M."/>
            <person name="Berlin A.M."/>
            <person name="Chapman S.B."/>
            <person name="Dewar J."/>
            <person name="Goldberg J."/>
            <person name="Griggs A."/>
            <person name="Gujja S."/>
            <person name="Hansen M."/>
            <person name="Howarth C."/>
            <person name="Imamovic A."/>
            <person name="Larimer J."/>
            <person name="McCowan C."/>
            <person name="Murphy C."/>
            <person name="Neiman D."/>
            <person name="Pearson M."/>
            <person name="Priest M."/>
            <person name="Roberts A."/>
            <person name="Saif S."/>
            <person name="Shea T."/>
            <person name="Sisk P."/>
            <person name="Sykes S."/>
            <person name="Wortman J."/>
            <person name="Nusbaum C."/>
            <person name="Birren B."/>
        </authorList>
    </citation>
    <scope>NUCLEOTIDE SEQUENCE [LARGE SCALE GENOMIC DNA]</scope>
    <source>
        <strain evidence="1 2">CR</strain>
    </source>
</reference>
<name>W7ADA2_PLAVN</name>
<evidence type="ECO:0000313" key="1">
    <source>
        <dbReference type="EMBL" id="EUD69710.1"/>
    </source>
</evidence>
<proteinExistence type="predicted"/>
<protein>
    <submittedName>
        <fullName evidence="1">Uncharacterized protein</fullName>
    </submittedName>
</protein>
<evidence type="ECO:0000313" key="2">
    <source>
        <dbReference type="Proteomes" id="UP000030659"/>
    </source>
</evidence>
<accession>W7ADA2</accession>